<dbReference type="Gene3D" id="3.40.50.150">
    <property type="entry name" value="Vaccinia Virus protein VP39"/>
    <property type="match status" value="2"/>
</dbReference>
<keyword evidence="3 6" id="KW-0808">Transferase</keyword>
<evidence type="ECO:0000256" key="2">
    <source>
        <dbReference type="ARBA" id="ARBA00022603"/>
    </source>
</evidence>
<keyword evidence="8" id="KW-1185">Reference proteome</keyword>
<dbReference type="PROSITE" id="PS00095">
    <property type="entry name" value="C5_MTASE_2"/>
    <property type="match status" value="1"/>
</dbReference>
<evidence type="ECO:0000256" key="5">
    <source>
        <dbReference type="ARBA" id="ARBA00022747"/>
    </source>
</evidence>
<evidence type="ECO:0000313" key="8">
    <source>
        <dbReference type="Proteomes" id="UP001454086"/>
    </source>
</evidence>
<comment type="similarity">
    <text evidence="6">Belongs to the class I-like SAM-binding methyltransferase superfamily. C5-methyltransferase family.</text>
</comment>
<evidence type="ECO:0000256" key="4">
    <source>
        <dbReference type="ARBA" id="ARBA00022691"/>
    </source>
</evidence>
<dbReference type="InterPro" id="IPR050390">
    <property type="entry name" value="C5-Methyltransferase"/>
</dbReference>
<dbReference type="SUPFAM" id="SSF53335">
    <property type="entry name" value="S-adenosyl-L-methionine-dependent methyltransferases"/>
    <property type="match status" value="2"/>
</dbReference>
<dbReference type="PROSITE" id="PS51679">
    <property type="entry name" value="SAM_MT_C5"/>
    <property type="match status" value="1"/>
</dbReference>
<dbReference type="InterPro" id="IPR001525">
    <property type="entry name" value="C5_MeTfrase"/>
</dbReference>
<dbReference type="RefSeq" id="WP_050927359.1">
    <property type="nucleotide sequence ID" value="NZ_JBBMFM010000015.1"/>
</dbReference>
<organism evidence="7 8">
    <name type="scientific">Enterocloster hominis</name>
    <name type="common">ex Hitch et al. 2024</name>
    <dbReference type="NCBI Taxonomy" id="1917870"/>
    <lineage>
        <taxon>Bacteria</taxon>
        <taxon>Bacillati</taxon>
        <taxon>Bacillota</taxon>
        <taxon>Clostridia</taxon>
        <taxon>Lachnospirales</taxon>
        <taxon>Lachnospiraceae</taxon>
        <taxon>Enterocloster</taxon>
    </lineage>
</organism>
<keyword evidence="4 6" id="KW-0949">S-adenosyl-L-methionine</keyword>
<name>A0ABV1D2F8_9FIRM</name>
<dbReference type="PANTHER" id="PTHR10629:SF52">
    <property type="entry name" value="DNA (CYTOSINE-5)-METHYLTRANSFERASE 1"/>
    <property type="match status" value="1"/>
</dbReference>
<reference evidence="7 8" key="1">
    <citation type="submission" date="2024-03" db="EMBL/GenBank/DDBJ databases">
        <title>Human intestinal bacterial collection.</title>
        <authorList>
            <person name="Pauvert C."/>
            <person name="Hitch T.C.A."/>
            <person name="Clavel T."/>
        </authorList>
    </citation>
    <scope>NUCLEOTIDE SEQUENCE [LARGE SCALE GENOMIC DNA]</scope>
    <source>
        <strain evidence="7 8">CLA-SR-H021</strain>
    </source>
</reference>
<dbReference type="Gene3D" id="3.90.120.10">
    <property type="entry name" value="DNA Methylase, subunit A, domain 2"/>
    <property type="match status" value="1"/>
</dbReference>
<dbReference type="InterPro" id="IPR031303">
    <property type="entry name" value="C5_meth_CS"/>
</dbReference>
<keyword evidence="5" id="KW-0680">Restriction system</keyword>
<dbReference type="PRINTS" id="PR00105">
    <property type="entry name" value="C5METTRFRASE"/>
</dbReference>
<dbReference type="PROSITE" id="PS00094">
    <property type="entry name" value="C5_MTASE_1"/>
    <property type="match status" value="1"/>
</dbReference>
<evidence type="ECO:0000313" key="7">
    <source>
        <dbReference type="EMBL" id="MEQ2424577.1"/>
    </source>
</evidence>
<dbReference type="PANTHER" id="PTHR10629">
    <property type="entry name" value="CYTOSINE-SPECIFIC METHYLTRANSFERASE"/>
    <property type="match status" value="1"/>
</dbReference>
<comment type="caution">
    <text evidence="7">The sequence shown here is derived from an EMBL/GenBank/DDBJ whole genome shotgun (WGS) entry which is preliminary data.</text>
</comment>
<protein>
    <recommendedName>
        <fullName evidence="1">DNA (cytosine-5-)-methyltransferase</fullName>
        <ecNumber evidence="1">2.1.1.37</ecNumber>
    </recommendedName>
</protein>
<dbReference type="EMBL" id="JBBMFM010000015">
    <property type="protein sequence ID" value="MEQ2424577.1"/>
    <property type="molecule type" value="Genomic_DNA"/>
</dbReference>
<evidence type="ECO:0000256" key="3">
    <source>
        <dbReference type="ARBA" id="ARBA00022679"/>
    </source>
</evidence>
<dbReference type="GO" id="GO:0003886">
    <property type="term" value="F:DNA (cytosine-5-)-methyltransferase activity"/>
    <property type="evidence" value="ECO:0007669"/>
    <property type="project" value="UniProtKB-EC"/>
</dbReference>
<gene>
    <name evidence="7" type="ORF">WMQ36_06290</name>
</gene>
<dbReference type="Proteomes" id="UP001454086">
    <property type="component" value="Unassembled WGS sequence"/>
</dbReference>
<accession>A0ABV1D2F8</accession>
<sequence length="534" mass="60888">MIYNVIDLFAGAGGLSLGFKQTGQVKIIAAAENNLNARKTYKRNFKLARLYSDVRTIDYAELQDTVGPVDIVIGGPPCQGFSNANRQHTTVISMNNRLVKEYVRAICELNPKAFVMENVAMLRSQVHRFFLEEQDLDNERIMGLPLSEDKIEILPECVNFENSIAFLESAREEMGYAWAESFYKIINILYRYRINQAKFDASLEKYQKKLIAQLSEILKITAEADELNILKENDSKMAKAILQYIEQKDNFDDTVLAISNSIMMQRAIMKIKELTDNNIHIFEYKEEKGSLVAVVKSYPVLDYIRVILENEPYNYTLSENTLNAIHYGAPQRRERFIIVGLKKEMDAKYTAPEIKFTEGNYRTVHDAIADIQDITSVTEVTGDYIELEAHPNATGLEKELRGRALYNHITTATRETAMARFKALKAGENFHDLDPELKTTYSNADRTQNTIYMRLKYNEPSGTVVNVRKSMWIHPELDRAISIREAARLQTFPDSFIFEGTKDSQYQQVGNAVPPYLAKAIADSVISILNNVAE</sequence>
<feature type="active site" evidence="6">
    <location>
        <position position="78"/>
    </location>
</feature>
<dbReference type="EC" id="2.1.1.37" evidence="1"/>
<dbReference type="InterPro" id="IPR029063">
    <property type="entry name" value="SAM-dependent_MTases_sf"/>
</dbReference>
<evidence type="ECO:0000256" key="6">
    <source>
        <dbReference type="PROSITE-ProRule" id="PRU01016"/>
    </source>
</evidence>
<evidence type="ECO:0000256" key="1">
    <source>
        <dbReference type="ARBA" id="ARBA00011975"/>
    </source>
</evidence>
<dbReference type="Pfam" id="PF00145">
    <property type="entry name" value="DNA_methylase"/>
    <property type="match status" value="2"/>
</dbReference>
<dbReference type="GO" id="GO:0032259">
    <property type="term" value="P:methylation"/>
    <property type="evidence" value="ECO:0007669"/>
    <property type="project" value="UniProtKB-KW"/>
</dbReference>
<proteinExistence type="inferred from homology"/>
<dbReference type="InterPro" id="IPR018117">
    <property type="entry name" value="C5_DNA_meth_AS"/>
</dbReference>
<keyword evidence="2 6" id="KW-0489">Methyltransferase</keyword>